<dbReference type="PANTHER" id="PTHR21399">
    <property type="entry name" value="CHLORIDE CONDUCTANCE REGULATORY PROTEIN ICLN"/>
    <property type="match status" value="1"/>
</dbReference>
<dbReference type="GO" id="GO:0005886">
    <property type="term" value="C:plasma membrane"/>
    <property type="evidence" value="ECO:0007669"/>
    <property type="project" value="InterPro"/>
</dbReference>
<dbReference type="Gene3D" id="2.30.29.30">
    <property type="entry name" value="Pleckstrin-homology domain (PH domain)/Phosphotyrosine-binding domain (PTB)"/>
    <property type="match status" value="1"/>
</dbReference>
<reference evidence="6" key="1">
    <citation type="submission" date="2020-05" db="EMBL/GenBank/DDBJ databases">
        <title>Mycena genomes resolve the evolution of fungal bioluminescence.</title>
        <authorList>
            <person name="Tsai I.J."/>
        </authorList>
    </citation>
    <scope>NUCLEOTIDE SEQUENCE</scope>
    <source>
        <strain evidence="6">171206Taipei</strain>
    </source>
</reference>
<evidence type="ECO:0000256" key="5">
    <source>
        <dbReference type="ARBA" id="ARBA00023242"/>
    </source>
</evidence>
<dbReference type="Pfam" id="PF03517">
    <property type="entry name" value="Voldacs"/>
    <property type="match status" value="1"/>
</dbReference>
<dbReference type="GO" id="GO:0006821">
    <property type="term" value="P:chloride transport"/>
    <property type="evidence" value="ECO:0007669"/>
    <property type="project" value="InterPro"/>
</dbReference>
<evidence type="ECO:0000256" key="4">
    <source>
        <dbReference type="ARBA" id="ARBA00022490"/>
    </source>
</evidence>
<comment type="caution">
    <text evidence="6">The sequence shown here is derived from an EMBL/GenBank/DDBJ whole genome shotgun (WGS) entry which is preliminary data.</text>
</comment>
<evidence type="ECO:0000313" key="6">
    <source>
        <dbReference type="EMBL" id="KAF7297148.1"/>
    </source>
</evidence>
<dbReference type="GO" id="GO:0006884">
    <property type="term" value="P:cell volume homeostasis"/>
    <property type="evidence" value="ECO:0007669"/>
    <property type="project" value="InterPro"/>
</dbReference>
<evidence type="ECO:0000256" key="2">
    <source>
        <dbReference type="ARBA" id="ARBA00004496"/>
    </source>
</evidence>
<dbReference type="RefSeq" id="XP_037217507.1">
    <property type="nucleotide sequence ID" value="XM_037366095.1"/>
</dbReference>
<dbReference type="PRINTS" id="PR01348">
    <property type="entry name" value="ICLNCHANNEL"/>
</dbReference>
<evidence type="ECO:0000256" key="3">
    <source>
        <dbReference type="ARBA" id="ARBA00007054"/>
    </source>
</evidence>
<name>A0A8H6SCW8_9AGAR</name>
<protein>
    <recommendedName>
        <fullName evidence="8">Methylosome subunit pICln</fullName>
    </recommendedName>
</protein>
<dbReference type="InterPro" id="IPR003521">
    <property type="entry name" value="ICln"/>
</dbReference>
<dbReference type="GO" id="GO:0045292">
    <property type="term" value="P:mRNA cis splicing, via spliceosome"/>
    <property type="evidence" value="ECO:0007669"/>
    <property type="project" value="TreeGrafter"/>
</dbReference>
<dbReference type="EMBL" id="JACAZF010000008">
    <property type="protein sequence ID" value="KAF7297148.1"/>
    <property type="molecule type" value="Genomic_DNA"/>
</dbReference>
<evidence type="ECO:0000313" key="7">
    <source>
        <dbReference type="Proteomes" id="UP000636479"/>
    </source>
</evidence>
<sequence length="199" mass="21585">MPSCTLISAVPSFISREEHTAIVAQTPASFNDIPPVLCHQEENVRVTLDPPLEGFSTEDASHGTLYVIESVLVFMSTTGCGFQIEYPTITLHAVSRGDAGPSIYCQLDDPSDNDADNMRELNILPQTADSLESIFDALSRCAALHPDPNMSDDGEDDAFVDMDGGFQAFTGEGDEELSEVGRATLEHLESIIVYPQTNE</sequence>
<evidence type="ECO:0008006" key="8">
    <source>
        <dbReference type="Google" id="ProtNLM"/>
    </source>
</evidence>
<keyword evidence="5" id="KW-0539">Nucleus</keyword>
<keyword evidence="7" id="KW-1185">Reference proteome</keyword>
<dbReference type="GO" id="GO:0005681">
    <property type="term" value="C:spliceosomal complex"/>
    <property type="evidence" value="ECO:0007669"/>
    <property type="project" value="TreeGrafter"/>
</dbReference>
<keyword evidence="4" id="KW-0963">Cytoplasm</keyword>
<evidence type="ECO:0000256" key="1">
    <source>
        <dbReference type="ARBA" id="ARBA00004123"/>
    </source>
</evidence>
<accession>A0A8H6SCW8</accession>
<gene>
    <name evidence="6" type="ORF">MIND_00947800</name>
</gene>
<comment type="similarity">
    <text evidence="3">Belongs to the pICln (TC 1.A.47) family.</text>
</comment>
<dbReference type="InterPro" id="IPR039924">
    <property type="entry name" value="ICln/Lot5/Saf5"/>
</dbReference>
<dbReference type="AlphaFoldDB" id="A0A8H6SCW8"/>
<proteinExistence type="inferred from homology"/>
<dbReference type="GO" id="GO:0005829">
    <property type="term" value="C:cytosol"/>
    <property type="evidence" value="ECO:0007669"/>
    <property type="project" value="InterPro"/>
</dbReference>
<dbReference type="PANTHER" id="PTHR21399:SF0">
    <property type="entry name" value="METHYLOSOME SUBUNIT PICLN"/>
    <property type="match status" value="1"/>
</dbReference>
<dbReference type="GeneID" id="59348611"/>
<dbReference type="OrthoDB" id="19714at2759"/>
<dbReference type="Proteomes" id="UP000636479">
    <property type="component" value="Unassembled WGS sequence"/>
</dbReference>
<dbReference type="GO" id="GO:0034709">
    <property type="term" value="C:methylosome"/>
    <property type="evidence" value="ECO:0007669"/>
    <property type="project" value="InterPro"/>
</dbReference>
<comment type="subcellular location">
    <subcellularLocation>
        <location evidence="2">Cytoplasm</location>
    </subcellularLocation>
    <subcellularLocation>
        <location evidence="1">Nucleus</location>
    </subcellularLocation>
</comment>
<dbReference type="InterPro" id="IPR011993">
    <property type="entry name" value="PH-like_dom_sf"/>
</dbReference>
<dbReference type="GO" id="GO:0000387">
    <property type="term" value="P:spliceosomal snRNP assembly"/>
    <property type="evidence" value="ECO:0007669"/>
    <property type="project" value="InterPro"/>
</dbReference>
<dbReference type="GO" id="GO:0034715">
    <property type="term" value="C:pICln-Sm protein complex"/>
    <property type="evidence" value="ECO:0007669"/>
    <property type="project" value="InterPro"/>
</dbReference>
<organism evidence="6 7">
    <name type="scientific">Mycena indigotica</name>
    <dbReference type="NCBI Taxonomy" id="2126181"/>
    <lineage>
        <taxon>Eukaryota</taxon>
        <taxon>Fungi</taxon>
        <taxon>Dikarya</taxon>
        <taxon>Basidiomycota</taxon>
        <taxon>Agaricomycotina</taxon>
        <taxon>Agaricomycetes</taxon>
        <taxon>Agaricomycetidae</taxon>
        <taxon>Agaricales</taxon>
        <taxon>Marasmiineae</taxon>
        <taxon>Mycenaceae</taxon>
        <taxon>Mycena</taxon>
    </lineage>
</organism>